<dbReference type="PRINTS" id="PR00080">
    <property type="entry name" value="SDRFAMILY"/>
</dbReference>
<reference evidence="5" key="1">
    <citation type="journal article" date="2019" name="Int. J. Syst. Evol. Microbiol.">
        <title>The Global Catalogue of Microorganisms (GCM) 10K type strain sequencing project: providing services to taxonomists for standard genome sequencing and annotation.</title>
        <authorList>
            <consortium name="The Broad Institute Genomics Platform"/>
            <consortium name="The Broad Institute Genome Sequencing Center for Infectious Disease"/>
            <person name="Wu L."/>
            <person name="Ma J."/>
        </authorList>
    </citation>
    <scope>NUCLEOTIDE SEQUENCE [LARGE SCALE GENOMIC DNA]</scope>
    <source>
        <strain evidence="5">JCM 17459</strain>
    </source>
</reference>
<evidence type="ECO:0000313" key="5">
    <source>
        <dbReference type="Proteomes" id="UP001499841"/>
    </source>
</evidence>
<proteinExistence type="inferred from homology"/>
<gene>
    <name evidence="4" type="ORF">GCM10022262_24570</name>
</gene>
<feature type="region of interest" description="Disordered" evidence="3">
    <location>
        <begin position="1"/>
        <end position="27"/>
    </location>
</feature>
<dbReference type="PANTHER" id="PTHR24321">
    <property type="entry name" value="DEHYDROGENASES, SHORT CHAIN"/>
    <property type="match status" value="1"/>
</dbReference>
<dbReference type="RefSeq" id="WP_345041576.1">
    <property type="nucleotide sequence ID" value="NZ_BAABBA010000011.1"/>
</dbReference>
<evidence type="ECO:0000256" key="3">
    <source>
        <dbReference type="SAM" id="MobiDB-lite"/>
    </source>
</evidence>
<protein>
    <submittedName>
        <fullName evidence="4">SDR family NAD(P)-dependent oxidoreductase</fullName>
    </submittedName>
</protein>
<sequence length="265" mass="26880">MSQTLTNQHDAAQPAAAPGGTTRKLPRTAQRAVVVGASSGMGAAIVARLADAGHAVAGLDLASATWPRDSRAVHRGAVDVTDADSVEEAMAEAARELGGLEIVVNCAGILGPVEPTLETTQATFQRIVGLNLGGAFAVTRAALARLVPAGYGRIVHIASIAGKEGNPQMAAYSASKAGVIGMVKAIGKEYAASGVTVNAIAPASIETPLIAGMTEERQAVQRSLIPVGRFGTVAEVAALVAYITSPDASFTTGFVYDLSGGRADY</sequence>
<dbReference type="Gene3D" id="3.40.50.720">
    <property type="entry name" value="NAD(P)-binding Rossmann-like Domain"/>
    <property type="match status" value="1"/>
</dbReference>
<dbReference type="Pfam" id="PF13561">
    <property type="entry name" value="adh_short_C2"/>
    <property type="match status" value="1"/>
</dbReference>
<dbReference type="PROSITE" id="PS00061">
    <property type="entry name" value="ADH_SHORT"/>
    <property type="match status" value="1"/>
</dbReference>
<comment type="similarity">
    <text evidence="1">Belongs to the short-chain dehydrogenases/reductases (SDR) family.</text>
</comment>
<feature type="compositionally biased region" description="Polar residues" evidence="3">
    <location>
        <begin position="1"/>
        <end position="10"/>
    </location>
</feature>
<dbReference type="Proteomes" id="UP001499841">
    <property type="component" value="Unassembled WGS sequence"/>
</dbReference>
<comment type="caution">
    <text evidence="4">The sequence shown here is derived from an EMBL/GenBank/DDBJ whole genome shotgun (WGS) entry which is preliminary data.</text>
</comment>
<organism evidence="4 5">
    <name type="scientific">Georgenia daeguensis</name>
    <dbReference type="NCBI Taxonomy" id="908355"/>
    <lineage>
        <taxon>Bacteria</taxon>
        <taxon>Bacillati</taxon>
        <taxon>Actinomycetota</taxon>
        <taxon>Actinomycetes</taxon>
        <taxon>Micrococcales</taxon>
        <taxon>Bogoriellaceae</taxon>
        <taxon>Georgenia</taxon>
    </lineage>
</organism>
<name>A0ABP8EWB5_9MICO</name>
<keyword evidence="2" id="KW-0560">Oxidoreductase</keyword>
<accession>A0ABP8EWB5</accession>
<dbReference type="EMBL" id="BAABBA010000011">
    <property type="protein sequence ID" value="GAA4288097.1"/>
    <property type="molecule type" value="Genomic_DNA"/>
</dbReference>
<dbReference type="PANTHER" id="PTHR24321:SF15">
    <property type="entry name" value="OXIDOREDUCTASE UCPA"/>
    <property type="match status" value="1"/>
</dbReference>
<feature type="compositionally biased region" description="Low complexity" evidence="3">
    <location>
        <begin position="11"/>
        <end position="22"/>
    </location>
</feature>
<dbReference type="InterPro" id="IPR036291">
    <property type="entry name" value="NAD(P)-bd_dom_sf"/>
</dbReference>
<dbReference type="InterPro" id="IPR002347">
    <property type="entry name" value="SDR_fam"/>
</dbReference>
<evidence type="ECO:0000256" key="1">
    <source>
        <dbReference type="ARBA" id="ARBA00006484"/>
    </source>
</evidence>
<dbReference type="SUPFAM" id="SSF51735">
    <property type="entry name" value="NAD(P)-binding Rossmann-fold domains"/>
    <property type="match status" value="1"/>
</dbReference>
<keyword evidence="5" id="KW-1185">Reference proteome</keyword>
<evidence type="ECO:0000256" key="2">
    <source>
        <dbReference type="ARBA" id="ARBA00023002"/>
    </source>
</evidence>
<dbReference type="PRINTS" id="PR00081">
    <property type="entry name" value="GDHRDH"/>
</dbReference>
<evidence type="ECO:0000313" key="4">
    <source>
        <dbReference type="EMBL" id="GAA4288097.1"/>
    </source>
</evidence>
<dbReference type="InterPro" id="IPR020904">
    <property type="entry name" value="Sc_DH/Rdtase_CS"/>
</dbReference>